<dbReference type="Pfam" id="PF00440">
    <property type="entry name" value="TetR_N"/>
    <property type="match status" value="1"/>
</dbReference>
<evidence type="ECO:0000259" key="4">
    <source>
        <dbReference type="PROSITE" id="PS50977"/>
    </source>
</evidence>
<reference evidence="6" key="1">
    <citation type="journal article" date="2019" name="Int. J. Syst. Evol. Microbiol.">
        <title>The Global Catalogue of Microorganisms (GCM) 10K type strain sequencing project: providing services to taxonomists for standard genome sequencing and annotation.</title>
        <authorList>
            <consortium name="The Broad Institute Genomics Platform"/>
            <consortium name="The Broad Institute Genome Sequencing Center for Infectious Disease"/>
            <person name="Wu L."/>
            <person name="Ma J."/>
        </authorList>
    </citation>
    <scope>NUCLEOTIDE SEQUENCE [LARGE SCALE GENOMIC DNA]</scope>
    <source>
        <strain evidence="6">CCUG 58938</strain>
    </source>
</reference>
<evidence type="ECO:0000256" key="2">
    <source>
        <dbReference type="PROSITE-ProRule" id="PRU00335"/>
    </source>
</evidence>
<evidence type="ECO:0000256" key="1">
    <source>
        <dbReference type="ARBA" id="ARBA00023125"/>
    </source>
</evidence>
<dbReference type="Gene3D" id="1.10.357.10">
    <property type="entry name" value="Tetracycline Repressor, domain 2"/>
    <property type="match status" value="1"/>
</dbReference>
<dbReference type="PANTHER" id="PTHR30055:SF226">
    <property type="entry name" value="HTH-TYPE TRANSCRIPTIONAL REGULATOR PKSA"/>
    <property type="match status" value="1"/>
</dbReference>
<feature type="DNA-binding region" description="H-T-H motif" evidence="2">
    <location>
        <begin position="34"/>
        <end position="53"/>
    </location>
</feature>
<dbReference type="Proteomes" id="UP001597112">
    <property type="component" value="Unassembled WGS sequence"/>
</dbReference>
<sequence>MPKKKTVEPDITTEEKIKEAARKVFLQKGYAATRTRDIAEEAGLNLALLNYYFRSKEKLFEIVMMEKVQKLFGVLAPILNDNSTSLEKKIELAATNHIGMLMENPDLPLFVMSEIRNNPERFAGKIQAVKLIQESHFVKQLKEKRPDINPLHFVISLLGMVLFPFIAKPVLQEAGSLSVKGFQSMMEERKALVPIWMKALLKTR</sequence>
<gene>
    <name evidence="5" type="ORF">ACFQ21_18975</name>
</gene>
<dbReference type="PROSITE" id="PS50977">
    <property type="entry name" value="HTH_TETR_2"/>
    <property type="match status" value="1"/>
</dbReference>
<dbReference type="SUPFAM" id="SSF46689">
    <property type="entry name" value="Homeodomain-like"/>
    <property type="match status" value="1"/>
</dbReference>
<dbReference type="InterPro" id="IPR050109">
    <property type="entry name" value="HTH-type_TetR-like_transc_reg"/>
</dbReference>
<feature type="domain" description="HTH tetR-type" evidence="4">
    <location>
        <begin position="11"/>
        <end position="71"/>
    </location>
</feature>
<dbReference type="InterPro" id="IPR001647">
    <property type="entry name" value="HTH_TetR"/>
</dbReference>
<proteinExistence type="predicted"/>
<keyword evidence="3" id="KW-1133">Transmembrane helix</keyword>
<name>A0ABW3K584_9BACT</name>
<organism evidence="5 6">
    <name type="scientific">Ohtaekwangia kribbensis</name>
    <dbReference type="NCBI Taxonomy" id="688913"/>
    <lineage>
        <taxon>Bacteria</taxon>
        <taxon>Pseudomonadati</taxon>
        <taxon>Bacteroidota</taxon>
        <taxon>Cytophagia</taxon>
        <taxon>Cytophagales</taxon>
        <taxon>Fulvivirgaceae</taxon>
        <taxon>Ohtaekwangia</taxon>
    </lineage>
</organism>
<dbReference type="PRINTS" id="PR00455">
    <property type="entry name" value="HTHTETR"/>
</dbReference>
<dbReference type="InterPro" id="IPR009057">
    <property type="entry name" value="Homeodomain-like_sf"/>
</dbReference>
<keyword evidence="6" id="KW-1185">Reference proteome</keyword>
<dbReference type="EMBL" id="JBHTKA010000007">
    <property type="protein sequence ID" value="MFD1001419.1"/>
    <property type="molecule type" value="Genomic_DNA"/>
</dbReference>
<dbReference type="PANTHER" id="PTHR30055">
    <property type="entry name" value="HTH-TYPE TRANSCRIPTIONAL REGULATOR RUTR"/>
    <property type="match status" value="1"/>
</dbReference>
<keyword evidence="1 2" id="KW-0238">DNA-binding</keyword>
<feature type="transmembrane region" description="Helical" evidence="3">
    <location>
        <begin position="148"/>
        <end position="167"/>
    </location>
</feature>
<protein>
    <submittedName>
        <fullName evidence="5">TetR/AcrR family transcriptional regulator</fullName>
    </submittedName>
</protein>
<keyword evidence="3" id="KW-0472">Membrane</keyword>
<evidence type="ECO:0000256" key="3">
    <source>
        <dbReference type="SAM" id="Phobius"/>
    </source>
</evidence>
<keyword evidence="3" id="KW-0812">Transmembrane</keyword>
<evidence type="ECO:0000313" key="5">
    <source>
        <dbReference type="EMBL" id="MFD1001419.1"/>
    </source>
</evidence>
<dbReference type="RefSeq" id="WP_377581173.1">
    <property type="nucleotide sequence ID" value="NZ_JBHTKA010000007.1"/>
</dbReference>
<accession>A0ABW3K584</accession>
<evidence type="ECO:0000313" key="6">
    <source>
        <dbReference type="Proteomes" id="UP001597112"/>
    </source>
</evidence>
<comment type="caution">
    <text evidence="5">The sequence shown here is derived from an EMBL/GenBank/DDBJ whole genome shotgun (WGS) entry which is preliminary data.</text>
</comment>